<dbReference type="RefSeq" id="WP_309928089.1">
    <property type="nucleotide sequence ID" value="NZ_JAVDQZ010000004.1"/>
</dbReference>
<name>A0AAE4BWI2_VARPD</name>
<evidence type="ECO:0000259" key="2">
    <source>
        <dbReference type="Pfam" id="PF07811"/>
    </source>
</evidence>
<dbReference type="Proteomes" id="UP001184828">
    <property type="component" value="Unassembled WGS sequence"/>
</dbReference>
<dbReference type="Pfam" id="PF07811">
    <property type="entry name" value="TadE"/>
    <property type="match status" value="1"/>
</dbReference>
<feature type="domain" description="TadE-like" evidence="2">
    <location>
        <begin position="18"/>
        <end position="60"/>
    </location>
</feature>
<proteinExistence type="predicted"/>
<accession>A0AAE4BWI2</accession>
<reference evidence="3" key="1">
    <citation type="submission" date="2023-07" db="EMBL/GenBank/DDBJ databases">
        <title>Sorghum-associated microbial communities from plants grown in Nebraska, USA.</title>
        <authorList>
            <person name="Schachtman D."/>
        </authorList>
    </citation>
    <scope>NUCLEOTIDE SEQUENCE</scope>
    <source>
        <strain evidence="3">DS2114</strain>
    </source>
</reference>
<evidence type="ECO:0000313" key="3">
    <source>
        <dbReference type="EMBL" id="MDR6427021.1"/>
    </source>
</evidence>
<dbReference type="InterPro" id="IPR012495">
    <property type="entry name" value="TadE-like_dom"/>
</dbReference>
<feature type="transmembrane region" description="Helical" evidence="1">
    <location>
        <begin position="21"/>
        <end position="47"/>
    </location>
</feature>
<keyword evidence="1" id="KW-1133">Transmembrane helix</keyword>
<evidence type="ECO:0000313" key="4">
    <source>
        <dbReference type="Proteomes" id="UP001184828"/>
    </source>
</evidence>
<keyword evidence="1" id="KW-0472">Membrane</keyword>
<evidence type="ECO:0000256" key="1">
    <source>
        <dbReference type="SAM" id="Phobius"/>
    </source>
</evidence>
<keyword evidence="1" id="KW-0812">Transmembrane</keyword>
<sequence length="164" mass="17888">MRSDHLGLKQNILRQQRGVAAIEFALVFSVLFLGIYGLVTFCGVLYVQQVVSRAAEDGARAAQFFRSDTPAAELQANVRTAIYRSLALSMITPASEGSAPSSKETWLREKMAPTPPEVTLPPGEIVVKVSYPYRANPLLPPLPLTRSWMPDLLFGKATAARPSS</sequence>
<organism evidence="3 4">
    <name type="scientific">Variovorax paradoxus</name>
    <dbReference type="NCBI Taxonomy" id="34073"/>
    <lineage>
        <taxon>Bacteria</taxon>
        <taxon>Pseudomonadati</taxon>
        <taxon>Pseudomonadota</taxon>
        <taxon>Betaproteobacteria</taxon>
        <taxon>Burkholderiales</taxon>
        <taxon>Comamonadaceae</taxon>
        <taxon>Variovorax</taxon>
    </lineage>
</organism>
<protein>
    <submittedName>
        <fullName evidence="3">Flp pilus assembly protein TadG</fullName>
    </submittedName>
</protein>
<dbReference type="AlphaFoldDB" id="A0AAE4BWI2"/>
<comment type="caution">
    <text evidence="3">The sequence shown here is derived from an EMBL/GenBank/DDBJ whole genome shotgun (WGS) entry which is preliminary data.</text>
</comment>
<gene>
    <name evidence="3" type="ORF">J2738_003159</name>
</gene>
<dbReference type="EMBL" id="JAVDQZ010000004">
    <property type="protein sequence ID" value="MDR6427021.1"/>
    <property type="molecule type" value="Genomic_DNA"/>
</dbReference>